<evidence type="ECO:0000313" key="8">
    <source>
        <dbReference type="Proteomes" id="UP000219193"/>
    </source>
</evidence>
<dbReference type="InterPro" id="IPR050845">
    <property type="entry name" value="Cu-binding_ET"/>
</dbReference>
<keyword evidence="2" id="KW-0479">Metal-binding</keyword>
<dbReference type="NCBIfam" id="TIGR02695">
    <property type="entry name" value="azurin"/>
    <property type="match status" value="1"/>
</dbReference>
<evidence type="ECO:0000256" key="2">
    <source>
        <dbReference type="ARBA" id="ARBA00022723"/>
    </source>
</evidence>
<dbReference type="EMBL" id="OCMF01000001">
    <property type="protein sequence ID" value="SOC79918.1"/>
    <property type="molecule type" value="Genomic_DNA"/>
</dbReference>
<dbReference type="Proteomes" id="UP000219193">
    <property type="component" value="Unassembled WGS sequence"/>
</dbReference>
<dbReference type="CDD" id="cd13922">
    <property type="entry name" value="Azurin"/>
    <property type="match status" value="1"/>
</dbReference>
<keyword evidence="8" id="KW-1185">Reference proteome</keyword>
<feature type="chain" id="PRO_5012041107" evidence="5">
    <location>
        <begin position="27"/>
        <end position="158"/>
    </location>
</feature>
<gene>
    <name evidence="7" type="ORF">SAMN06296241_1458</name>
</gene>
<proteinExistence type="predicted"/>
<dbReference type="PANTHER" id="PTHR38439:SF2">
    <property type="entry name" value="OUTER MEMBRANE PROTEIN H.8"/>
    <property type="match status" value="1"/>
</dbReference>
<feature type="domain" description="Blue (type 1) copper" evidence="6">
    <location>
        <begin position="43"/>
        <end position="158"/>
    </location>
</feature>
<feature type="signal peptide" evidence="5">
    <location>
        <begin position="1"/>
        <end position="26"/>
    </location>
</feature>
<dbReference type="OrthoDB" id="9812332at2"/>
<evidence type="ECO:0000256" key="4">
    <source>
        <dbReference type="ARBA" id="ARBA00023008"/>
    </source>
</evidence>
<dbReference type="AlphaFoldDB" id="A0A285X3Q2"/>
<evidence type="ECO:0000256" key="1">
    <source>
        <dbReference type="ARBA" id="ARBA00022448"/>
    </source>
</evidence>
<keyword evidence="5" id="KW-0732">Signal</keyword>
<evidence type="ECO:0000256" key="5">
    <source>
        <dbReference type="SAM" id="SignalP"/>
    </source>
</evidence>
<keyword evidence="4" id="KW-0186">Copper</keyword>
<dbReference type="Gene3D" id="2.60.40.420">
    <property type="entry name" value="Cupredoxins - blue copper proteins"/>
    <property type="match status" value="1"/>
</dbReference>
<dbReference type="Pfam" id="PF00127">
    <property type="entry name" value="Copper-bind"/>
    <property type="match status" value="1"/>
</dbReference>
<dbReference type="GO" id="GO:0009055">
    <property type="term" value="F:electron transfer activity"/>
    <property type="evidence" value="ECO:0007669"/>
    <property type="project" value="InterPro"/>
</dbReference>
<keyword evidence="1" id="KW-0813">Transport</keyword>
<dbReference type="InterPro" id="IPR008972">
    <property type="entry name" value="Cupredoxin"/>
</dbReference>
<dbReference type="PANTHER" id="PTHR38439">
    <property type="entry name" value="AURACYANIN-B"/>
    <property type="match status" value="1"/>
</dbReference>
<organism evidence="7 8">
    <name type="scientific">Salinimicrobium sediminis</name>
    <dbReference type="NCBI Taxonomy" id="1343891"/>
    <lineage>
        <taxon>Bacteria</taxon>
        <taxon>Pseudomonadati</taxon>
        <taxon>Bacteroidota</taxon>
        <taxon>Flavobacteriia</taxon>
        <taxon>Flavobacteriales</taxon>
        <taxon>Flavobacteriaceae</taxon>
        <taxon>Salinimicrobium</taxon>
    </lineage>
</organism>
<evidence type="ECO:0000256" key="3">
    <source>
        <dbReference type="ARBA" id="ARBA00022982"/>
    </source>
</evidence>
<evidence type="ECO:0000259" key="6">
    <source>
        <dbReference type="Pfam" id="PF00127"/>
    </source>
</evidence>
<sequence>MNMHFLSLTIAFLLALTGINHNPGIAAMNNTNENFQPVKTIVINSNDQMRFDTNEIRVKAGEKIKLTLNHTGKLPKNAMGHNFVLLEAGTDVAKFSQAAMNAKATEYIPSKGVIAHTKLIGGGESTTIEFTAPKKGTYEFICSFPGHYAMMKGKFIVE</sequence>
<dbReference type="InterPro" id="IPR014068">
    <property type="entry name" value="Azurin"/>
</dbReference>
<keyword evidence="3" id="KW-0249">Electron transport</keyword>
<dbReference type="PROSITE" id="PS00196">
    <property type="entry name" value="COPPER_BLUE"/>
    <property type="match status" value="1"/>
</dbReference>
<evidence type="ECO:0000313" key="7">
    <source>
        <dbReference type="EMBL" id="SOC79918.1"/>
    </source>
</evidence>
<protein>
    <submittedName>
        <fullName evidence="7">Azurin</fullName>
    </submittedName>
</protein>
<accession>A0A285X3Q2</accession>
<reference evidence="8" key="1">
    <citation type="submission" date="2017-09" db="EMBL/GenBank/DDBJ databases">
        <authorList>
            <person name="Varghese N."/>
            <person name="Submissions S."/>
        </authorList>
    </citation>
    <scope>NUCLEOTIDE SEQUENCE [LARGE SCALE GENOMIC DNA]</scope>
    <source>
        <strain evidence="8">CGMCC 1.12641</strain>
    </source>
</reference>
<dbReference type="InterPro" id="IPR000923">
    <property type="entry name" value="BlueCu_1"/>
</dbReference>
<name>A0A285X3Q2_9FLAO</name>
<dbReference type="GO" id="GO:0005507">
    <property type="term" value="F:copper ion binding"/>
    <property type="evidence" value="ECO:0007669"/>
    <property type="project" value="InterPro"/>
</dbReference>
<dbReference type="InterPro" id="IPR028871">
    <property type="entry name" value="BlueCu_1_BS"/>
</dbReference>
<dbReference type="SUPFAM" id="SSF49503">
    <property type="entry name" value="Cupredoxins"/>
    <property type="match status" value="1"/>
</dbReference>